<dbReference type="AlphaFoldDB" id="A0AAW5VQF8"/>
<gene>
    <name evidence="1" type="ORF">ND861_18865</name>
    <name evidence="2" type="ORF">ND862_18845</name>
</gene>
<dbReference type="EMBL" id="JAMQPL010000024">
    <property type="protein sequence ID" value="MCW7532282.1"/>
    <property type="molecule type" value="Genomic_DNA"/>
</dbReference>
<proteinExistence type="predicted"/>
<evidence type="ECO:0000313" key="2">
    <source>
        <dbReference type="EMBL" id="MCW7532282.1"/>
    </source>
</evidence>
<organism evidence="2 3">
    <name type="scientific">Leptospira soteropolitanensis</name>
    <dbReference type="NCBI Taxonomy" id="2950025"/>
    <lineage>
        <taxon>Bacteria</taxon>
        <taxon>Pseudomonadati</taxon>
        <taxon>Spirochaetota</taxon>
        <taxon>Spirochaetia</taxon>
        <taxon>Leptospirales</taxon>
        <taxon>Leptospiraceae</taxon>
        <taxon>Leptospira</taxon>
    </lineage>
</organism>
<accession>A0AAW5VQF8</accession>
<evidence type="ECO:0000313" key="3">
    <source>
        <dbReference type="Proteomes" id="UP001208540"/>
    </source>
</evidence>
<dbReference type="RefSeq" id="WP_265353486.1">
    <property type="nucleotide sequence ID" value="NZ_JAMQPL010000024.1"/>
</dbReference>
<evidence type="ECO:0000313" key="1">
    <source>
        <dbReference type="EMBL" id="MCW7528427.1"/>
    </source>
</evidence>
<name>A0AAW5VQF8_9LEPT</name>
<dbReference type="Gene3D" id="1.10.340.20">
    <property type="entry name" value="Apc36109-like domain"/>
    <property type="match status" value="1"/>
</dbReference>
<protein>
    <submittedName>
        <fullName evidence="2">Uncharacterized protein</fullName>
    </submittedName>
</protein>
<comment type="caution">
    <text evidence="2">The sequence shown here is derived from an EMBL/GenBank/DDBJ whole genome shotgun (WGS) entry which is preliminary data.</text>
</comment>
<sequence>MNIKEHLDKAIHHNLGDTSLNNYKEIIINTFYFDYFIEELFLANIAINSITFWEFWESNPTKSNRENKIYESNFFDGKYYKSSIPAKIINDPNMPIKENLSIYRNYINETINCNDFEYTFSPSFSLNTPEDWIFEYDIFLISKYKEIFKKINLLINEWDPIGLIAMHCPQDEYDIEINFFLPRIIHSPNNNAIEIFNYTFKKFFGESYNQSLTSEKLIVAEVLEIIKNEKYYFKVN</sequence>
<dbReference type="Proteomes" id="UP001208540">
    <property type="component" value="Unassembled WGS sequence"/>
</dbReference>
<dbReference type="InterPro" id="IPR023162">
    <property type="entry name" value="Apc36109-like_dom_sf"/>
</dbReference>
<evidence type="ECO:0000313" key="4">
    <source>
        <dbReference type="Proteomes" id="UP001208912"/>
    </source>
</evidence>
<reference evidence="2 4" key="1">
    <citation type="submission" date="2022-06" db="EMBL/GenBank/DDBJ databases">
        <title>Leptospira isolates from biofilms formed at urban environments.</title>
        <authorList>
            <person name="Ribeiro P.S."/>
            <person name="Sousa T."/>
            <person name="Carvalho N."/>
            <person name="Aburjaile F."/>
            <person name="Neves F."/>
            <person name="Oliveira D."/>
            <person name="Blanco L."/>
            <person name="Lima J."/>
            <person name="Costa F."/>
            <person name="Brenig B."/>
            <person name="Soares S."/>
            <person name="Ramos R."/>
            <person name="Goes-Neto A."/>
            <person name="Matiuzzi M."/>
            <person name="Azevedo V."/>
            <person name="Ristow P."/>
        </authorList>
    </citation>
    <scope>NUCLEOTIDE SEQUENCE</scope>
    <source>
        <strain evidence="1 4">VSF19</strain>
        <strain evidence="2">VSF20</strain>
    </source>
</reference>
<keyword evidence="4" id="KW-1185">Reference proteome</keyword>
<dbReference type="SUPFAM" id="SSF116922">
    <property type="entry name" value="YugE-like"/>
    <property type="match status" value="1"/>
</dbReference>
<dbReference type="Proteomes" id="UP001208912">
    <property type="component" value="Unassembled WGS sequence"/>
</dbReference>
<dbReference type="EMBL" id="JAMQPM010000023">
    <property type="protein sequence ID" value="MCW7528427.1"/>
    <property type="molecule type" value="Genomic_DNA"/>
</dbReference>